<evidence type="ECO:0000313" key="1">
    <source>
        <dbReference type="EMBL" id="TMQ78233.1"/>
    </source>
</evidence>
<dbReference type="Proteomes" id="UP000306324">
    <property type="component" value="Unassembled WGS sequence"/>
</dbReference>
<dbReference type="AlphaFoldDB" id="A0A5S4FBL2"/>
<comment type="caution">
    <text evidence="1">The sequence shown here is derived from an EMBL/GenBank/DDBJ whole genome shotgun (WGS) entry which is preliminary data.</text>
</comment>
<organism evidence="1 2">
    <name type="scientific">Candidatus Accumulibacter phosphatis</name>
    <dbReference type="NCBI Taxonomy" id="327160"/>
    <lineage>
        <taxon>Bacteria</taxon>
        <taxon>Pseudomonadati</taxon>
        <taxon>Pseudomonadota</taxon>
        <taxon>Betaproteobacteria</taxon>
        <taxon>Candidatus Accumulibacter</taxon>
    </lineage>
</organism>
<dbReference type="EMBL" id="SWAD01000010">
    <property type="protein sequence ID" value="TMQ78233.1"/>
    <property type="molecule type" value="Genomic_DNA"/>
</dbReference>
<accession>A0A5S4FBL2</accession>
<protein>
    <submittedName>
        <fullName evidence="1">Uncharacterized protein</fullName>
    </submittedName>
</protein>
<sequence length="42" mass="4832">MDFLNRLASGEEGRMRIELTHGIAQEQDLDPGQRKEACTDWN</sequence>
<evidence type="ECO:0000313" key="2">
    <source>
        <dbReference type="Proteomes" id="UP000306324"/>
    </source>
</evidence>
<gene>
    <name evidence="1" type="ORF">ACCUM_2158</name>
</gene>
<name>A0A5S4FBL2_9PROT</name>
<keyword evidence="2" id="KW-1185">Reference proteome</keyword>
<proteinExistence type="predicted"/>
<reference evidence="1 2" key="1">
    <citation type="submission" date="2019-04" db="EMBL/GenBank/DDBJ databases">
        <title>A novel phosphate-accumulating bacterium identified in bioreactor for phosphate removal from wastewater.</title>
        <authorList>
            <person name="Kotlyarov R.Y."/>
            <person name="Beletsky A.V."/>
            <person name="Kallistova A.Y."/>
            <person name="Dorofeev A.G."/>
            <person name="Nikolaev Y.Y."/>
            <person name="Pimenov N.V."/>
            <person name="Ravin N.V."/>
            <person name="Mardanov A.V."/>
        </authorList>
    </citation>
    <scope>NUCLEOTIDE SEQUENCE [LARGE SCALE GENOMIC DNA]</scope>
    <source>
        <strain evidence="1 2">Bin19</strain>
    </source>
</reference>